<dbReference type="AlphaFoldDB" id="A0A7Z7AU23"/>
<dbReference type="Pfam" id="PF08495">
    <property type="entry name" value="FIST"/>
    <property type="match status" value="1"/>
</dbReference>
<accession>A0A7Z7AU23</accession>
<feature type="domain" description="FIST C-domain" evidence="2">
    <location>
        <begin position="212"/>
        <end position="357"/>
    </location>
</feature>
<dbReference type="EMBL" id="FNCA01000001">
    <property type="protein sequence ID" value="SDF22017.1"/>
    <property type="molecule type" value="Genomic_DNA"/>
</dbReference>
<evidence type="ECO:0000313" key="3">
    <source>
        <dbReference type="EMBL" id="SDF22017.1"/>
    </source>
</evidence>
<organism evidence="3 4">
    <name type="scientific">Methanolobus vulcani</name>
    <dbReference type="NCBI Taxonomy" id="38026"/>
    <lineage>
        <taxon>Archaea</taxon>
        <taxon>Methanobacteriati</taxon>
        <taxon>Methanobacteriota</taxon>
        <taxon>Stenosarchaea group</taxon>
        <taxon>Methanomicrobia</taxon>
        <taxon>Methanosarcinales</taxon>
        <taxon>Methanosarcinaceae</taxon>
        <taxon>Methanolobus</taxon>
    </lineage>
</organism>
<name>A0A7Z7AU23_9EURY</name>
<gene>
    <name evidence="3" type="ORF">SAMN04488589_0020</name>
</gene>
<dbReference type="OrthoDB" id="140075at2157"/>
<reference evidence="3 4" key="1">
    <citation type="submission" date="2016-10" db="EMBL/GenBank/DDBJ databases">
        <authorList>
            <person name="Varghese N."/>
            <person name="Submissions S."/>
        </authorList>
    </citation>
    <scope>NUCLEOTIDE SEQUENCE [LARGE SCALE GENOMIC DNA]</scope>
    <source>
        <strain evidence="3 4">PL 12/M</strain>
    </source>
</reference>
<sequence>MIFMYVPSSEIDNIVDAVKNLNVKNNEAVLLMIGERNHPDIDILIAELNEMKIDFFGAIFPGIIHNTDTYDTGTIVHVIPIIYKPILIEGIKDPRKKLEQSTASFNLLCKKGATAFIIVDGMTANIAPLLTSMYNLFADSIEYLGCGAGYIDMQQKPCIISPEGFFEDAALITFFDTECEIGVHHGWKRDVGPLVVTKSFGNIIKELNWRNALEVFGEALQVNYQVDINTDNGYNVLSHYPFGIYVEDHEDLIREVLKINDNGELVCAGNIPENVVLSILKGDKEELFHAAEMAVEDCLGENNIDAEHCFVIDCIGRASYLQDDFKEELSTIKRKIESKSVNVVPEGVLSAGEIASMKGDVLEYFNKTIVIGVLHGPREKVCRNI</sequence>
<dbReference type="PANTHER" id="PTHR40252">
    <property type="entry name" value="BLR0328 PROTEIN"/>
    <property type="match status" value="1"/>
</dbReference>
<dbReference type="RefSeq" id="WP_091707632.1">
    <property type="nucleotide sequence ID" value="NZ_FNCA01000001.1"/>
</dbReference>
<protein>
    <submittedName>
        <fullName evidence="3">FIST N domain-containing protein</fullName>
    </submittedName>
</protein>
<dbReference type="InterPro" id="IPR013702">
    <property type="entry name" value="FIST_domain_N"/>
</dbReference>
<evidence type="ECO:0000259" key="1">
    <source>
        <dbReference type="SMART" id="SM00897"/>
    </source>
</evidence>
<dbReference type="SMART" id="SM00897">
    <property type="entry name" value="FIST"/>
    <property type="match status" value="1"/>
</dbReference>
<dbReference type="Pfam" id="PF10442">
    <property type="entry name" value="FIST_C"/>
    <property type="match status" value="1"/>
</dbReference>
<comment type="caution">
    <text evidence="3">The sequence shown here is derived from an EMBL/GenBank/DDBJ whole genome shotgun (WGS) entry which is preliminary data.</text>
</comment>
<dbReference type="Proteomes" id="UP000199259">
    <property type="component" value="Unassembled WGS sequence"/>
</dbReference>
<keyword evidence="4" id="KW-1185">Reference proteome</keyword>
<dbReference type="InterPro" id="IPR019494">
    <property type="entry name" value="FIST_C"/>
</dbReference>
<feature type="domain" description="FIST" evidence="1">
    <location>
        <begin position="26"/>
        <end position="211"/>
    </location>
</feature>
<evidence type="ECO:0000313" key="4">
    <source>
        <dbReference type="Proteomes" id="UP000199259"/>
    </source>
</evidence>
<evidence type="ECO:0000259" key="2">
    <source>
        <dbReference type="SMART" id="SM01204"/>
    </source>
</evidence>
<proteinExistence type="predicted"/>
<dbReference type="PANTHER" id="PTHR40252:SF2">
    <property type="entry name" value="BLR0328 PROTEIN"/>
    <property type="match status" value="1"/>
</dbReference>
<dbReference type="SMART" id="SM01204">
    <property type="entry name" value="FIST_C"/>
    <property type="match status" value="1"/>
</dbReference>